<dbReference type="InterPro" id="IPR014762">
    <property type="entry name" value="DNA_mismatch_repair_CS"/>
</dbReference>
<feature type="non-terminal residue" evidence="2">
    <location>
        <position position="345"/>
    </location>
</feature>
<evidence type="ECO:0000256" key="1">
    <source>
        <dbReference type="ARBA" id="ARBA00006082"/>
    </source>
</evidence>
<gene>
    <name evidence="2" type="ORF">AALP_AAs73268U000100</name>
</gene>
<dbReference type="GO" id="GO:0032389">
    <property type="term" value="C:MutLalpha complex"/>
    <property type="evidence" value="ECO:0007669"/>
    <property type="project" value="TreeGrafter"/>
</dbReference>
<evidence type="ECO:0000313" key="3">
    <source>
        <dbReference type="Proteomes" id="UP000029120"/>
    </source>
</evidence>
<proteinExistence type="inferred from homology"/>
<accession>A0A087G3K3</accession>
<dbReference type="PANTHER" id="PTHR10073">
    <property type="entry name" value="DNA MISMATCH REPAIR PROTEIN MLH, PMS, MUTL"/>
    <property type="match status" value="1"/>
</dbReference>
<protein>
    <submittedName>
        <fullName evidence="2">Uncharacterized protein</fullName>
    </submittedName>
</protein>
<dbReference type="InterPro" id="IPR038973">
    <property type="entry name" value="MutL/Mlh/Pms-like"/>
</dbReference>
<keyword evidence="3" id="KW-1185">Reference proteome</keyword>
<dbReference type="eggNOG" id="KOG1978">
    <property type="taxonomic scope" value="Eukaryota"/>
</dbReference>
<dbReference type="EMBL" id="KL968516">
    <property type="protein sequence ID" value="KFK24455.1"/>
    <property type="molecule type" value="Genomic_DNA"/>
</dbReference>
<dbReference type="Gramene" id="KFK24455">
    <property type="protein sequence ID" value="KFK24455"/>
    <property type="gene ID" value="AALP_AAs73268U000100"/>
</dbReference>
<dbReference type="GO" id="GO:0016887">
    <property type="term" value="F:ATP hydrolysis activity"/>
    <property type="evidence" value="ECO:0007669"/>
    <property type="project" value="InterPro"/>
</dbReference>
<dbReference type="PROSITE" id="PS00058">
    <property type="entry name" value="DNA_MISMATCH_REPAIR_1"/>
    <property type="match status" value="1"/>
</dbReference>
<dbReference type="InterPro" id="IPR036890">
    <property type="entry name" value="HATPase_C_sf"/>
</dbReference>
<sequence length="345" mass="37530">MTSSSLIRPINRSVVHRICSGQVILDLSSAIKEPPVSKSTSVTTAKTISKSSITVAAFPDQFQGSCTEAPYFEIGGFQVLQSLTTFGFRGEALSSLCALGNLTVETRTKNENVATLLTFDQSGLLNAEKKTARQIGTSVTVRKLFSNLPVRSKEFKRNIRKEYGKLVSLLNAYALIAKGVRFDKAVPDGNDLGGLCEEEHGFFCAASSLRLDGPSSDDADKLAVNEVFEVAIKESEGGSLILFLKDIEKSLVGNSDVYATLKGRLENLPDNIVVMASQSQLDSRKEKSHPGGFLFTKFGGNQTALLDLAFPDNFGKLHDRSKETPKSMKQITRLFPNKVAIQLPQ</sequence>
<dbReference type="OrthoDB" id="1721827at2759"/>
<comment type="similarity">
    <text evidence="1">Belongs to the DNA mismatch repair MutL/HexB family.</text>
</comment>
<dbReference type="SUPFAM" id="SSF55874">
    <property type="entry name" value="ATPase domain of HSP90 chaperone/DNA topoisomerase II/histidine kinase"/>
    <property type="match status" value="1"/>
</dbReference>
<dbReference type="Proteomes" id="UP000029120">
    <property type="component" value="Unassembled WGS sequence"/>
</dbReference>
<reference evidence="3" key="1">
    <citation type="journal article" date="2015" name="Nat. Plants">
        <title>Genome expansion of Arabis alpina linked with retrotransposition and reduced symmetric DNA methylation.</title>
        <authorList>
            <person name="Willing E.M."/>
            <person name="Rawat V."/>
            <person name="Mandakova T."/>
            <person name="Maumus F."/>
            <person name="James G.V."/>
            <person name="Nordstroem K.J."/>
            <person name="Becker C."/>
            <person name="Warthmann N."/>
            <person name="Chica C."/>
            <person name="Szarzynska B."/>
            <person name="Zytnicki M."/>
            <person name="Albani M.C."/>
            <person name="Kiefer C."/>
            <person name="Bergonzi S."/>
            <person name="Castaings L."/>
            <person name="Mateos J.L."/>
            <person name="Berns M.C."/>
            <person name="Bujdoso N."/>
            <person name="Piofczyk T."/>
            <person name="de Lorenzo L."/>
            <person name="Barrero-Sicilia C."/>
            <person name="Mateos I."/>
            <person name="Piednoel M."/>
            <person name="Hagmann J."/>
            <person name="Chen-Min-Tao R."/>
            <person name="Iglesias-Fernandez R."/>
            <person name="Schuster S.C."/>
            <person name="Alonso-Blanco C."/>
            <person name="Roudier F."/>
            <person name="Carbonero P."/>
            <person name="Paz-Ares J."/>
            <person name="Davis S.J."/>
            <person name="Pecinka A."/>
            <person name="Quesneville H."/>
            <person name="Colot V."/>
            <person name="Lysak M.A."/>
            <person name="Weigel D."/>
            <person name="Coupland G."/>
            <person name="Schneeberger K."/>
        </authorList>
    </citation>
    <scope>NUCLEOTIDE SEQUENCE [LARGE SCALE GENOMIC DNA]</scope>
    <source>
        <strain evidence="3">cv. Pajares</strain>
    </source>
</reference>
<dbReference type="AlphaFoldDB" id="A0A087G3K3"/>
<evidence type="ECO:0000313" key="2">
    <source>
        <dbReference type="EMBL" id="KFK24455.1"/>
    </source>
</evidence>
<dbReference type="GO" id="GO:0006298">
    <property type="term" value="P:mismatch repair"/>
    <property type="evidence" value="ECO:0007669"/>
    <property type="project" value="InterPro"/>
</dbReference>
<organism evidence="2 3">
    <name type="scientific">Arabis alpina</name>
    <name type="common">Alpine rock-cress</name>
    <dbReference type="NCBI Taxonomy" id="50452"/>
    <lineage>
        <taxon>Eukaryota</taxon>
        <taxon>Viridiplantae</taxon>
        <taxon>Streptophyta</taxon>
        <taxon>Embryophyta</taxon>
        <taxon>Tracheophyta</taxon>
        <taxon>Spermatophyta</taxon>
        <taxon>Magnoliopsida</taxon>
        <taxon>eudicotyledons</taxon>
        <taxon>Gunneridae</taxon>
        <taxon>Pentapetalae</taxon>
        <taxon>rosids</taxon>
        <taxon>malvids</taxon>
        <taxon>Brassicales</taxon>
        <taxon>Brassicaceae</taxon>
        <taxon>Arabideae</taxon>
        <taxon>Arabis</taxon>
    </lineage>
</organism>
<dbReference type="Gene3D" id="3.30.565.10">
    <property type="entry name" value="Histidine kinase-like ATPase, C-terminal domain"/>
    <property type="match status" value="1"/>
</dbReference>
<dbReference type="PANTHER" id="PTHR10073:SF52">
    <property type="entry name" value="MISMATCH REPAIR ENDONUCLEASE PMS2"/>
    <property type="match status" value="1"/>
</dbReference>
<name>A0A087G3K3_ARAAL</name>
<dbReference type="GO" id="GO:0140664">
    <property type="term" value="F:ATP-dependent DNA damage sensor activity"/>
    <property type="evidence" value="ECO:0007669"/>
    <property type="project" value="InterPro"/>
</dbReference>
<dbReference type="eggNOG" id="KOG0737">
    <property type="taxonomic scope" value="Eukaryota"/>
</dbReference>